<proteinExistence type="inferred from homology"/>
<evidence type="ECO:0000256" key="3">
    <source>
        <dbReference type="ARBA" id="ARBA00022676"/>
    </source>
</evidence>
<feature type="transmembrane region" description="Helical" evidence="11">
    <location>
        <begin position="394"/>
        <end position="413"/>
    </location>
</feature>
<comment type="function">
    <text evidence="7">Catalyzes the glycosylation of 4,4'-diaponeurosporenoate, i.e. the esterification of glucose at the C1'' position with the carboxyl group of 4,4'-diaponeurosporenic acid, to form glycosyl-4,4'-diaponeurosporenoate. This is a step in the biosynthesis of staphyloxanthin, an orange pigment present in most staphylococci strains.</text>
</comment>
<dbReference type="Proteomes" id="UP001469365">
    <property type="component" value="Unassembled WGS sequence"/>
</dbReference>
<accession>A0ABU9DTH1</accession>
<feature type="transmembrane region" description="Helical" evidence="11">
    <location>
        <begin position="225"/>
        <end position="242"/>
    </location>
</feature>
<comment type="similarity">
    <text evidence="9">Belongs to the glycosyltransferase 2 family. CrtQ subfamily.</text>
</comment>
<dbReference type="Gene3D" id="3.90.550.10">
    <property type="entry name" value="Spore Coat Polysaccharide Biosynthesis Protein SpsA, Chain A"/>
    <property type="match status" value="1"/>
</dbReference>
<keyword evidence="4" id="KW-0808">Transferase</keyword>
<evidence type="ECO:0000256" key="8">
    <source>
        <dbReference type="ARBA" id="ARBA00037904"/>
    </source>
</evidence>
<keyword evidence="14" id="KW-1185">Reference proteome</keyword>
<keyword evidence="5" id="KW-0125">Carotenoid biosynthesis</keyword>
<organism evidence="13 14">
    <name type="scientific">Paenibacillus filicis</name>
    <dbReference type="NCBI Taxonomy" id="669464"/>
    <lineage>
        <taxon>Bacteria</taxon>
        <taxon>Bacillati</taxon>
        <taxon>Bacillota</taxon>
        <taxon>Bacilli</taxon>
        <taxon>Bacillales</taxon>
        <taxon>Paenibacillaceae</taxon>
        <taxon>Paenibacillus</taxon>
    </lineage>
</organism>
<evidence type="ECO:0000259" key="12">
    <source>
        <dbReference type="Pfam" id="PF00535"/>
    </source>
</evidence>
<dbReference type="EMBL" id="JBBPCC010000027">
    <property type="protein sequence ID" value="MEK8132188.1"/>
    <property type="molecule type" value="Genomic_DNA"/>
</dbReference>
<evidence type="ECO:0000256" key="5">
    <source>
        <dbReference type="ARBA" id="ARBA00022746"/>
    </source>
</evidence>
<keyword evidence="2" id="KW-1003">Cell membrane</keyword>
<comment type="subcellular location">
    <subcellularLocation>
        <location evidence="1">Cell membrane</location>
    </subcellularLocation>
</comment>
<evidence type="ECO:0000256" key="6">
    <source>
        <dbReference type="ARBA" id="ARBA00023136"/>
    </source>
</evidence>
<evidence type="ECO:0000256" key="9">
    <source>
        <dbReference type="ARBA" id="ARBA00038120"/>
    </source>
</evidence>
<evidence type="ECO:0000256" key="2">
    <source>
        <dbReference type="ARBA" id="ARBA00022475"/>
    </source>
</evidence>
<comment type="caution">
    <text evidence="13">The sequence shown here is derived from an EMBL/GenBank/DDBJ whole genome shotgun (WGS) entry which is preliminary data.</text>
</comment>
<reference evidence="13 14" key="1">
    <citation type="submission" date="2024-04" db="EMBL/GenBank/DDBJ databases">
        <title>draft genome sequnece of Paenibacillus filicis.</title>
        <authorList>
            <person name="Kim D.-U."/>
        </authorList>
    </citation>
    <scope>NUCLEOTIDE SEQUENCE [LARGE SCALE GENOMIC DNA]</scope>
    <source>
        <strain evidence="13 14">KACC14197</strain>
    </source>
</reference>
<keyword evidence="11" id="KW-1133">Transmembrane helix</keyword>
<evidence type="ECO:0000313" key="13">
    <source>
        <dbReference type="EMBL" id="MEK8132188.1"/>
    </source>
</evidence>
<evidence type="ECO:0000256" key="7">
    <source>
        <dbReference type="ARBA" id="ARBA00037281"/>
    </source>
</evidence>
<feature type="domain" description="Glycosyltransferase 2-like" evidence="12">
    <location>
        <begin position="93"/>
        <end position="273"/>
    </location>
</feature>
<keyword evidence="3" id="KW-0328">Glycosyltransferase</keyword>
<dbReference type="InterPro" id="IPR001173">
    <property type="entry name" value="Glyco_trans_2-like"/>
</dbReference>
<evidence type="ECO:0000313" key="14">
    <source>
        <dbReference type="Proteomes" id="UP001469365"/>
    </source>
</evidence>
<dbReference type="SUPFAM" id="SSF53448">
    <property type="entry name" value="Nucleotide-diphospho-sugar transferases"/>
    <property type="match status" value="1"/>
</dbReference>
<dbReference type="CDD" id="cd06423">
    <property type="entry name" value="CESA_like"/>
    <property type="match status" value="1"/>
</dbReference>
<dbReference type="RefSeq" id="WP_341419316.1">
    <property type="nucleotide sequence ID" value="NZ_JBBPCC010000027.1"/>
</dbReference>
<keyword evidence="11" id="KW-0812">Transmembrane</keyword>
<evidence type="ECO:0000256" key="4">
    <source>
        <dbReference type="ARBA" id="ARBA00022679"/>
    </source>
</evidence>
<evidence type="ECO:0000256" key="11">
    <source>
        <dbReference type="SAM" id="Phobius"/>
    </source>
</evidence>
<comment type="pathway">
    <text evidence="8">Carotenoid biosynthesis; staphyloxanthin biosynthesis; staphyloxanthin from farnesyl diphosphate: step 4/5.</text>
</comment>
<gene>
    <name evidence="13" type="ORF">WMW72_30245</name>
</gene>
<dbReference type="PANTHER" id="PTHR43646">
    <property type="entry name" value="GLYCOSYLTRANSFERASE"/>
    <property type="match status" value="1"/>
</dbReference>
<evidence type="ECO:0000256" key="10">
    <source>
        <dbReference type="ARBA" id="ARBA00040345"/>
    </source>
</evidence>
<protein>
    <recommendedName>
        <fullName evidence="10">4,4'-diaponeurosporenoate glycosyltransferase</fullName>
    </recommendedName>
</protein>
<evidence type="ECO:0000256" key="1">
    <source>
        <dbReference type="ARBA" id="ARBA00004236"/>
    </source>
</evidence>
<feature type="transmembrane region" description="Helical" evidence="11">
    <location>
        <begin position="363"/>
        <end position="382"/>
    </location>
</feature>
<keyword evidence="6 11" id="KW-0472">Membrane</keyword>
<dbReference type="Pfam" id="PF00535">
    <property type="entry name" value="Glycos_transf_2"/>
    <property type="match status" value="1"/>
</dbReference>
<dbReference type="InterPro" id="IPR029044">
    <property type="entry name" value="Nucleotide-diphossugar_trans"/>
</dbReference>
<dbReference type="PANTHER" id="PTHR43646:SF2">
    <property type="entry name" value="GLYCOSYLTRANSFERASE 2-LIKE DOMAIN-CONTAINING PROTEIN"/>
    <property type="match status" value="1"/>
</dbReference>
<name>A0ABU9DTH1_9BACL</name>
<feature type="transmembrane region" description="Helical" evidence="11">
    <location>
        <begin position="336"/>
        <end position="357"/>
    </location>
</feature>
<sequence length="440" mass="50169">MLKRSGACYNADKPREQIEVSLMKLIGLLSLCALGYWLFMLWDTLRSRRWMFSLPHFAGNTALQTLIRRMSPSGDPREELARKQALFDYPLVSVIIAAKEEESTIADTVKHLLNQTYPRLEIIAVNDRSQDATGSKLDELRNWSESRDGIAIPLRIIHITSLPSGWIGKNHALYQGYAQARGSILLFTDADVLFAPDAVSDAVAYLQQERADHLTLAPRMTTRGFWLKAFVQYFFFTLCLYIRPWRSNDDLQHEHGMGVGAFNMMTRKAYEKIGTHRDFAMRPDDDLELGRRVKRLRLRQRLASGASHIEVEWYKNLPEAIRGLEKNLFSGFGYRLWLAGLGILGQLLLFFLPLVGWLWAPGWAAWGFGASALLLLIVYLLLIRSITGEGGRELVALPATILLLVYVVLRSVLLTLSQGGIYWRGTFYSLRELRSMRSRE</sequence>
<feature type="transmembrane region" description="Helical" evidence="11">
    <location>
        <begin position="21"/>
        <end position="42"/>
    </location>
</feature>